<dbReference type="InterPro" id="IPR013783">
    <property type="entry name" value="Ig-like_fold"/>
</dbReference>
<comment type="similarity">
    <text evidence="1">Belongs to the glycosyl hydrolase family 6.</text>
</comment>
<name>Q5GVI4_XANOR</name>
<dbReference type="Gene3D" id="2.60.40.10">
    <property type="entry name" value="Immunoglobulins"/>
    <property type="match status" value="1"/>
</dbReference>
<dbReference type="PRINTS" id="PR00733">
    <property type="entry name" value="GLHYDRLASE6"/>
</dbReference>
<evidence type="ECO:0000256" key="1">
    <source>
        <dbReference type="RuleBase" id="RU361186"/>
    </source>
</evidence>
<dbReference type="STRING" id="291331.XOO4035"/>
<dbReference type="InterPro" id="IPR036116">
    <property type="entry name" value="FN3_sf"/>
</dbReference>
<keyword evidence="4" id="KW-1185">Reference proteome</keyword>
<dbReference type="Gene3D" id="3.20.20.40">
    <property type="entry name" value="1, 4-beta cellobiohydrolase"/>
    <property type="match status" value="1"/>
</dbReference>
<protein>
    <recommendedName>
        <fullName evidence="1">Glucanase</fullName>
        <ecNumber evidence="1">3.2.1.-</ecNumber>
    </recommendedName>
</protein>
<evidence type="ECO:0000313" key="4">
    <source>
        <dbReference type="Proteomes" id="UP000006735"/>
    </source>
</evidence>
<dbReference type="SMART" id="SM00060">
    <property type="entry name" value="FN3"/>
    <property type="match status" value="1"/>
</dbReference>
<dbReference type="CDD" id="cd00063">
    <property type="entry name" value="FN3"/>
    <property type="match status" value="1"/>
</dbReference>
<dbReference type="PROSITE" id="PS50853">
    <property type="entry name" value="FN3"/>
    <property type="match status" value="1"/>
</dbReference>
<keyword evidence="1" id="KW-0378">Hydrolase</keyword>
<evidence type="ECO:0000259" key="2">
    <source>
        <dbReference type="PROSITE" id="PS50853"/>
    </source>
</evidence>
<accession>Q5GVI4</accession>
<dbReference type="AlphaFoldDB" id="Q5GVI4"/>
<dbReference type="SUPFAM" id="SSF51989">
    <property type="entry name" value="Glycosyl hydrolases family 6, cellulases"/>
    <property type="match status" value="1"/>
</dbReference>
<dbReference type="Pfam" id="PF01341">
    <property type="entry name" value="Glyco_hydro_6"/>
    <property type="match status" value="1"/>
</dbReference>
<dbReference type="Proteomes" id="UP000006735">
    <property type="component" value="Chromosome"/>
</dbReference>
<evidence type="ECO:0000313" key="3">
    <source>
        <dbReference type="EMBL" id="AAW77289.1"/>
    </source>
</evidence>
<dbReference type="GO" id="GO:0004553">
    <property type="term" value="F:hydrolase activity, hydrolyzing O-glycosyl compounds"/>
    <property type="evidence" value="ECO:0007669"/>
    <property type="project" value="InterPro"/>
</dbReference>
<sequence length="672" mass="72006">MWASVRCSCAKMGNGIDAVRRTAIHEYGEPLECGRPHHLLRRSPRRRTTDARAHLGRVRLRTCITHPERASIERNHQSRRITRHFDILISRYYTPFQHLTISRKNSMSSFTNLPPCVTSKLAVSLLTGALLVPVAASAQSHVDNPFVGASGYVNPDYSKEVDSSIVKVKDVQLKAKMQVVKSYPTYVWLDSIDAIYGGSRNAGRLSLQGHLNAALAQKKANTPITVGLVIYDMPGRDCHALASNGELPLTQAGLQRYKTEYIDVIASTLANPKYKGLRIVNIIEPDSLPNLVTNQSTPACGQASSSGIYEAGIKYALDKLHAIPNVYNYMDIGHSGWLGWDSNRSPAISLYTRVVQGTAAGLASADGFITNTANYTPLHEPNLPNSDLTIGGQPIRSSNYYQWNSFFDESTYAEGLYNGFVGAGWPSKIGFLIDTGRNGWGGSARPTSASGNDVNTYVNSGRVDRRLHRGNWCNQSGAGIGMPPTAAPGGHIHAYVWGKGGGESDGSSKYIPNKQGKGFDRYCDPTYTTPDGTLTGALPNAPIAGTWFHAHFVQLVTNAYPAIGTSTKAALQSASTDAVPTSLPTAIKGLTANAADGKVRLNWSPVSGATGYTVQRFAEAAAAPITVASGLTSSSYVDQALTNGTTYYYKVTANGASGAGASSVTVSATPHR</sequence>
<proteinExistence type="inferred from homology"/>
<dbReference type="PANTHER" id="PTHR34876">
    <property type="match status" value="1"/>
</dbReference>
<dbReference type="SUPFAM" id="SSF49265">
    <property type="entry name" value="Fibronectin type III"/>
    <property type="match status" value="1"/>
</dbReference>
<dbReference type="InterPro" id="IPR016288">
    <property type="entry name" value="Beta_cellobiohydrolase"/>
</dbReference>
<dbReference type="HOGENOM" id="CLU_015488_3_0_6"/>
<gene>
    <name evidence="3" type="primary">CelA</name>
    <name evidence="3" type="ordered locus">XOO4035</name>
</gene>
<dbReference type="KEGG" id="xoo:XOO4035"/>
<feature type="domain" description="Fibronectin type-III" evidence="2">
    <location>
        <begin position="583"/>
        <end position="672"/>
    </location>
</feature>
<dbReference type="EMBL" id="AE013598">
    <property type="protein sequence ID" value="AAW77289.1"/>
    <property type="molecule type" value="Genomic_DNA"/>
</dbReference>
<keyword evidence="1" id="KW-0119">Carbohydrate metabolism</keyword>
<keyword evidence="1" id="KW-0326">Glycosidase</keyword>
<keyword evidence="1" id="KW-0624">Polysaccharide degradation</keyword>
<dbReference type="FunFam" id="2.60.40.10:FF:002084">
    <property type="entry name" value="Glucanase"/>
    <property type="match status" value="1"/>
</dbReference>
<dbReference type="GO" id="GO:0030245">
    <property type="term" value="P:cellulose catabolic process"/>
    <property type="evidence" value="ECO:0007669"/>
    <property type="project" value="UniProtKB-KW"/>
</dbReference>
<organism evidence="3 4">
    <name type="scientific">Xanthomonas oryzae pv. oryzae (strain KACC10331 / KXO85)</name>
    <dbReference type="NCBI Taxonomy" id="291331"/>
    <lineage>
        <taxon>Bacteria</taxon>
        <taxon>Pseudomonadati</taxon>
        <taxon>Pseudomonadota</taxon>
        <taxon>Gammaproteobacteria</taxon>
        <taxon>Lysobacterales</taxon>
        <taxon>Lysobacteraceae</taxon>
        <taxon>Xanthomonas</taxon>
    </lineage>
</organism>
<dbReference type="InterPro" id="IPR036434">
    <property type="entry name" value="Beta_cellobiohydrolase_sf"/>
</dbReference>
<dbReference type="EC" id="3.2.1.-" evidence="1"/>
<dbReference type="InterPro" id="IPR003961">
    <property type="entry name" value="FN3_dom"/>
</dbReference>
<dbReference type="FunFam" id="3.20.20.40:FF:000002">
    <property type="entry name" value="Glucanase"/>
    <property type="match status" value="1"/>
</dbReference>
<dbReference type="PANTHER" id="PTHR34876:SF4">
    <property type="entry name" value="1,4-BETA-D-GLUCAN CELLOBIOHYDROLASE C-RELATED"/>
    <property type="match status" value="1"/>
</dbReference>
<reference evidence="3 4" key="1">
    <citation type="journal article" date="2005" name="Nucleic Acids Res.">
        <title>The genome sequence of Xanthomonas oryzae pathovar oryzae KACC10331, the bacterial blight pathogen of rice.</title>
        <authorList>
            <person name="Lee B.M."/>
            <person name="Park Y.J."/>
            <person name="Park D.S."/>
            <person name="Kang H.W."/>
            <person name="Kim J.G."/>
            <person name="Song E.S."/>
            <person name="Park I.C."/>
            <person name="Yoon U.H."/>
            <person name="Hahn J.H."/>
            <person name="Koo B.S."/>
            <person name="Lee G.B."/>
            <person name="Kim H."/>
            <person name="Park H.S."/>
            <person name="Yoon K.O."/>
            <person name="Kim J.H."/>
            <person name="Jung C.H."/>
            <person name="Koh N.H."/>
            <person name="Seo J.S."/>
            <person name="Go S.J."/>
        </authorList>
    </citation>
    <scope>NUCLEOTIDE SEQUENCE [LARGE SCALE GENOMIC DNA]</scope>
    <source>
        <strain evidence="4">KACC10331 / KXO85</strain>
    </source>
</reference>
<keyword evidence="1" id="KW-0136">Cellulose degradation</keyword>